<organism evidence="2 3">
    <name type="scientific">Vibrio aestuarianus</name>
    <dbReference type="NCBI Taxonomy" id="28171"/>
    <lineage>
        <taxon>Bacteria</taxon>
        <taxon>Pseudomonadati</taxon>
        <taxon>Pseudomonadota</taxon>
        <taxon>Gammaproteobacteria</taxon>
        <taxon>Vibrionales</taxon>
        <taxon>Vibrionaceae</taxon>
        <taxon>Vibrio</taxon>
    </lineage>
</organism>
<evidence type="ECO:0000313" key="2">
    <source>
        <dbReference type="EMBL" id="CAH8239663.1"/>
    </source>
</evidence>
<dbReference type="Proteomes" id="UP001152658">
    <property type="component" value="Unassembled WGS sequence"/>
</dbReference>
<name>A0ABM9FT64_9VIBR</name>
<protein>
    <submittedName>
        <fullName evidence="2">Uncharacterized protein</fullName>
    </submittedName>
</protein>
<keyword evidence="1" id="KW-1133">Transmembrane helix</keyword>
<keyword evidence="1" id="KW-0812">Transmembrane</keyword>
<proteinExistence type="predicted"/>
<evidence type="ECO:0000256" key="1">
    <source>
        <dbReference type="SAM" id="Phobius"/>
    </source>
</evidence>
<accession>A0ABM9FT64</accession>
<reference evidence="2" key="1">
    <citation type="submission" date="2022-06" db="EMBL/GenBank/DDBJ databases">
        <authorList>
            <person name="Goudenege D."/>
            <person name="Le Roux F."/>
        </authorList>
    </citation>
    <scope>NUCLEOTIDE SEQUENCE</scope>
    <source>
        <strain evidence="2">12-063</strain>
    </source>
</reference>
<sequence length="52" mass="6134">MIDGLWVEMIVCTSEPLLVVVYVRLAKREEFGDDYRHYMESTPGWIPKMTID</sequence>
<gene>
    <name evidence="2" type="ORF">VAE063_950844</name>
</gene>
<evidence type="ECO:0000313" key="3">
    <source>
        <dbReference type="Proteomes" id="UP001152658"/>
    </source>
</evidence>
<comment type="caution">
    <text evidence="2">The sequence shown here is derived from an EMBL/GenBank/DDBJ whole genome shotgun (WGS) entry which is preliminary data.</text>
</comment>
<keyword evidence="3" id="KW-1185">Reference proteome</keyword>
<feature type="transmembrane region" description="Helical" evidence="1">
    <location>
        <begin position="6"/>
        <end position="26"/>
    </location>
</feature>
<keyword evidence="1" id="KW-0472">Membrane</keyword>
<dbReference type="EMBL" id="CALYLK010000136">
    <property type="protein sequence ID" value="CAH8239663.1"/>
    <property type="molecule type" value="Genomic_DNA"/>
</dbReference>